<gene>
    <name evidence="1" type="ORF">CCACVL1_28024</name>
</gene>
<name>A0A1R3G7R0_COCAP</name>
<comment type="caution">
    <text evidence="1">The sequence shown here is derived from an EMBL/GenBank/DDBJ whole genome shotgun (WGS) entry which is preliminary data.</text>
</comment>
<evidence type="ECO:0000313" key="2">
    <source>
        <dbReference type="Proteomes" id="UP000188268"/>
    </source>
</evidence>
<reference evidence="1 2" key="1">
    <citation type="submission" date="2013-09" db="EMBL/GenBank/DDBJ databases">
        <title>Corchorus capsularis genome sequencing.</title>
        <authorList>
            <person name="Alam M."/>
            <person name="Haque M.S."/>
            <person name="Islam M.S."/>
            <person name="Emdad E.M."/>
            <person name="Islam M.M."/>
            <person name="Ahmed B."/>
            <person name="Halim A."/>
            <person name="Hossen Q.M.M."/>
            <person name="Hossain M.Z."/>
            <person name="Ahmed R."/>
            <person name="Khan M.M."/>
            <person name="Islam R."/>
            <person name="Rashid M.M."/>
            <person name="Khan S.A."/>
            <person name="Rahman M.S."/>
            <person name="Alam M."/>
        </authorList>
    </citation>
    <scope>NUCLEOTIDE SEQUENCE [LARGE SCALE GENOMIC DNA]</scope>
    <source>
        <strain evidence="2">cv. CVL-1</strain>
        <tissue evidence="1">Whole seedling</tissue>
    </source>
</reference>
<dbReference type="Gramene" id="OMO54134">
    <property type="protein sequence ID" value="OMO54134"/>
    <property type="gene ID" value="CCACVL1_28024"/>
</dbReference>
<dbReference type="Proteomes" id="UP000188268">
    <property type="component" value="Unassembled WGS sequence"/>
</dbReference>
<dbReference type="AlphaFoldDB" id="A0A1R3G7R0"/>
<organism evidence="1 2">
    <name type="scientific">Corchorus capsularis</name>
    <name type="common">Jute</name>
    <dbReference type="NCBI Taxonomy" id="210143"/>
    <lineage>
        <taxon>Eukaryota</taxon>
        <taxon>Viridiplantae</taxon>
        <taxon>Streptophyta</taxon>
        <taxon>Embryophyta</taxon>
        <taxon>Tracheophyta</taxon>
        <taxon>Spermatophyta</taxon>
        <taxon>Magnoliopsida</taxon>
        <taxon>eudicotyledons</taxon>
        <taxon>Gunneridae</taxon>
        <taxon>Pentapetalae</taxon>
        <taxon>rosids</taxon>
        <taxon>malvids</taxon>
        <taxon>Malvales</taxon>
        <taxon>Malvaceae</taxon>
        <taxon>Grewioideae</taxon>
        <taxon>Apeibeae</taxon>
        <taxon>Corchorus</taxon>
    </lineage>
</organism>
<evidence type="ECO:0000313" key="1">
    <source>
        <dbReference type="EMBL" id="OMO54134.1"/>
    </source>
</evidence>
<accession>A0A1R3G7R0</accession>
<proteinExistence type="predicted"/>
<keyword evidence="2" id="KW-1185">Reference proteome</keyword>
<protein>
    <submittedName>
        <fullName evidence="1">Uncharacterized protein</fullName>
    </submittedName>
</protein>
<dbReference type="EMBL" id="AWWV01015030">
    <property type="protein sequence ID" value="OMO54134.1"/>
    <property type="molecule type" value="Genomic_DNA"/>
</dbReference>
<sequence>MDGAALADSLLYGIPELSMEMVGNTDWVTT</sequence>